<evidence type="ECO:0000313" key="2">
    <source>
        <dbReference type="Proteomes" id="UP000762676"/>
    </source>
</evidence>
<organism evidence="1 2">
    <name type="scientific">Elysia marginata</name>
    <dbReference type="NCBI Taxonomy" id="1093978"/>
    <lineage>
        <taxon>Eukaryota</taxon>
        <taxon>Metazoa</taxon>
        <taxon>Spiralia</taxon>
        <taxon>Lophotrochozoa</taxon>
        <taxon>Mollusca</taxon>
        <taxon>Gastropoda</taxon>
        <taxon>Heterobranchia</taxon>
        <taxon>Euthyneura</taxon>
        <taxon>Panpulmonata</taxon>
        <taxon>Sacoglossa</taxon>
        <taxon>Placobranchoidea</taxon>
        <taxon>Plakobranchidae</taxon>
        <taxon>Elysia</taxon>
    </lineage>
</organism>
<sequence length="108" mass="11551">MGRQDIKTGPNGFGFPTSQGWRSPGLVNTVLCSSDTFIMAQGDQEVCDSMSDGVCVWGGVLLWGLRCLFTASDLVTIISSQHTPSPDTVGRHAVRPITLAQKDPLLVC</sequence>
<proteinExistence type="predicted"/>
<protein>
    <submittedName>
        <fullName evidence="1">Uncharacterized protein</fullName>
    </submittedName>
</protein>
<reference evidence="1 2" key="1">
    <citation type="journal article" date="2021" name="Elife">
        <title>Chloroplast acquisition without the gene transfer in kleptoplastic sea slugs, Plakobranchus ocellatus.</title>
        <authorList>
            <person name="Maeda T."/>
            <person name="Takahashi S."/>
            <person name="Yoshida T."/>
            <person name="Shimamura S."/>
            <person name="Takaki Y."/>
            <person name="Nagai Y."/>
            <person name="Toyoda A."/>
            <person name="Suzuki Y."/>
            <person name="Arimoto A."/>
            <person name="Ishii H."/>
            <person name="Satoh N."/>
            <person name="Nishiyama T."/>
            <person name="Hasebe M."/>
            <person name="Maruyama T."/>
            <person name="Minagawa J."/>
            <person name="Obokata J."/>
            <person name="Shigenobu S."/>
        </authorList>
    </citation>
    <scope>NUCLEOTIDE SEQUENCE [LARGE SCALE GENOMIC DNA]</scope>
</reference>
<name>A0AAV4JSV7_9GAST</name>
<evidence type="ECO:0000313" key="1">
    <source>
        <dbReference type="EMBL" id="GFS24577.1"/>
    </source>
</evidence>
<dbReference type="AlphaFoldDB" id="A0AAV4JSV7"/>
<accession>A0AAV4JSV7</accession>
<keyword evidence="2" id="KW-1185">Reference proteome</keyword>
<dbReference type="Proteomes" id="UP000762676">
    <property type="component" value="Unassembled WGS sequence"/>
</dbReference>
<comment type="caution">
    <text evidence="1">The sequence shown here is derived from an EMBL/GenBank/DDBJ whole genome shotgun (WGS) entry which is preliminary data.</text>
</comment>
<dbReference type="EMBL" id="BMAT01007031">
    <property type="protein sequence ID" value="GFS24577.1"/>
    <property type="molecule type" value="Genomic_DNA"/>
</dbReference>
<gene>
    <name evidence="1" type="ORF">ElyMa_003419500</name>
</gene>